<keyword evidence="5" id="KW-0597">Phosphoprotein</keyword>
<organism evidence="18 19">
    <name type="scientific">Colwellia asteriadis</name>
    <dbReference type="NCBI Taxonomy" id="517723"/>
    <lineage>
        <taxon>Bacteria</taxon>
        <taxon>Pseudomonadati</taxon>
        <taxon>Pseudomonadota</taxon>
        <taxon>Gammaproteobacteria</taxon>
        <taxon>Alteromonadales</taxon>
        <taxon>Colwelliaceae</taxon>
        <taxon>Colwellia</taxon>
    </lineage>
</organism>
<dbReference type="Gene3D" id="6.10.340.10">
    <property type="match status" value="1"/>
</dbReference>
<keyword evidence="7 15" id="KW-0812">Transmembrane</keyword>
<evidence type="ECO:0000256" key="2">
    <source>
        <dbReference type="ARBA" id="ARBA00004651"/>
    </source>
</evidence>
<dbReference type="InterPro" id="IPR050398">
    <property type="entry name" value="HssS/ArlS-like"/>
</dbReference>
<protein>
    <recommendedName>
        <fullName evidence="3">histidine kinase</fullName>
        <ecNumber evidence="3">2.7.13.3</ecNumber>
    </recommendedName>
</protein>
<dbReference type="GO" id="GO:0016301">
    <property type="term" value="F:kinase activity"/>
    <property type="evidence" value="ECO:0007669"/>
    <property type="project" value="UniProtKB-KW"/>
</dbReference>
<keyword evidence="13 15" id="KW-0472">Membrane</keyword>
<evidence type="ECO:0000256" key="8">
    <source>
        <dbReference type="ARBA" id="ARBA00022741"/>
    </source>
</evidence>
<dbReference type="Pfam" id="PF00672">
    <property type="entry name" value="HAMP"/>
    <property type="match status" value="1"/>
</dbReference>
<dbReference type="PANTHER" id="PTHR45528:SF1">
    <property type="entry name" value="SENSOR HISTIDINE KINASE CPXA"/>
    <property type="match status" value="1"/>
</dbReference>
<dbReference type="SMART" id="SM00304">
    <property type="entry name" value="HAMP"/>
    <property type="match status" value="1"/>
</dbReference>
<keyword evidence="8" id="KW-0547">Nucleotide-binding</keyword>
<sequence length="511" mass="57056">MPSKLTAKQLCQSLLKKVSISKLTLLGFLLVALPLTAALLFSVSKLSDLAKQSTVSVYHVAQLTQLNNQLSDRLVSIERFASQYVVLKDTALLTTFTEQQRSFLNIIEHFLLQQQDLTLVALLKELSVESQLIKGEIQKDSDENSGNLTLDIVQRKFQILVNLKNKIKDRSNTIINEQATNIDFTAKQVNQNILNSLYTIPITLLIALIFLLLITRPLKALIRKINTLEQGNFSEKIDVQGTSEVEEIAQALEMMRKRLHALELQKSSFIRHISHELKTPLAAIREGTELIYDNSVGPLNDDQQEICDIIRGSVTRLQRLIEDLLDFNIVLDSTSLQDAEKIHLPTLIDSALALRKLDIKRKNLVIDSSGTDCDFYSNTKQISVILDNVLSNAIKFSPLGGIITIKYHSTHNNKNNLIIEITDQGPGMSNNLKDKVFDAFYQGPPPQDNQIKGSGLGLTIVKELLMRLNGFVDLSDNHTSSHDKSSLKQRGKGSCVTITLPQENKAKSTAP</sequence>
<dbReference type="Gene3D" id="1.10.287.130">
    <property type="match status" value="1"/>
</dbReference>
<evidence type="ECO:0000256" key="14">
    <source>
        <dbReference type="SAM" id="MobiDB-lite"/>
    </source>
</evidence>
<dbReference type="Pfam" id="PF02518">
    <property type="entry name" value="HATPase_c"/>
    <property type="match status" value="1"/>
</dbReference>
<dbReference type="InterPro" id="IPR036890">
    <property type="entry name" value="HATPase_C_sf"/>
</dbReference>
<dbReference type="InterPro" id="IPR036097">
    <property type="entry name" value="HisK_dim/P_sf"/>
</dbReference>
<evidence type="ECO:0000313" key="19">
    <source>
        <dbReference type="Proteomes" id="UP001500021"/>
    </source>
</evidence>
<dbReference type="PROSITE" id="PS50109">
    <property type="entry name" value="HIS_KIN"/>
    <property type="match status" value="1"/>
</dbReference>
<dbReference type="EC" id="2.7.13.3" evidence="3"/>
<evidence type="ECO:0000256" key="5">
    <source>
        <dbReference type="ARBA" id="ARBA00022553"/>
    </source>
</evidence>
<dbReference type="PRINTS" id="PR00344">
    <property type="entry name" value="BCTRLSENSOR"/>
</dbReference>
<evidence type="ECO:0000259" key="17">
    <source>
        <dbReference type="PROSITE" id="PS50885"/>
    </source>
</evidence>
<dbReference type="InterPro" id="IPR004358">
    <property type="entry name" value="Sig_transdc_His_kin-like_C"/>
</dbReference>
<dbReference type="PANTHER" id="PTHR45528">
    <property type="entry name" value="SENSOR HISTIDINE KINASE CPXA"/>
    <property type="match status" value="1"/>
</dbReference>
<dbReference type="EMBL" id="BAAAFA010000001">
    <property type="protein sequence ID" value="GAA0810733.1"/>
    <property type="molecule type" value="Genomic_DNA"/>
</dbReference>
<dbReference type="InterPro" id="IPR003661">
    <property type="entry name" value="HisK_dim/P_dom"/>
</dbReference>
<dbReference type="CDD" id="cd06225">
    <property type="entry name" value="HAMP"/>
    <property type="match status" value="1"/>
</dbReference>
<dbReference type="Gene3D" id="3.30.565.10">
    <property type="entry name" value="Histidine kinase-like ATPase, C-terminal domain"/>
    <property type="match status" value="1"/>
</dbReference>
<evidence type="ECO:0000256" key="13">
    <source>
        <dbReference type="ARBA" id="ARBA00023136"/>
    </source>
</evidence>
<dbReference type="SUPFAM" id="SSF47384">
    <property type="entry name" value="Homodimeric domain of signal transducing histidine kinase"/>
    <property type="match status" value="1"/>
</dbReference>
<evidence type="ECO:0000256" key="15">
    <source>
        <dbReference type="SAM" id="Phobius"/>
    </source>
</evidence>
<evidence type="ECO:0000259" key="16">
    <source>
        <dbReference type="PROSITE" id="PS50109"/>
    </source>
</evidence>
<feature type="compositionally biased region" description="Basic and acidic residues" evidence="14">
    <location>
        <begin position="477"/>
        <end position="486"/>
    </location>
</feature>
<dbReference type="InterPro" id="IPR003594">
    <property type="entry name" value="HATPase_dom"/>
</dbReference>
<dbReference type="CDD" id="cd00082">
    <property type="entry name" value="HisKA"/>
    <property type="match status" value="1"/>
</dbReference>
<dbReference type="SMART" id="SM00388">
    <property type="entry name" value="HisKA"/>
    <property type="match status" value="1"/>
</dbReference>
<keyword evidence="10" id="KW-0067">ATP-binding</keyword>
<feature type="domain" description="HAMP" evidence="17">
    <location>
        <begin position="212"/>
        <end position="264"/>
    </location>
</feature>
<dbReference type="Proteomes" id="UP001500021">
    <property type="component" value="Unassembled WGS sequence"/>
</dbReference>
<evidence type="ECO:0000256" key="12">
    <source>
        <dbReference type="ARBA" id="ARBA00023012"/>
    </source>
</evidence>
<evidence type="ECO:0000256" key="11">
    <source>
        <dbReference type="ARBA" id="ARBA00022989"/>
    </source>
</evidence>
<accession>A0ABP3WBK1</accession>
<proteinExistence type="predicted"/>
<dbReference type="SMART" id="SM00387">
    <property type="entry name" value="HATPase_c"/>
    <property type="match status" value="1"/>
</dbReference>
<keyword evidence="19" id="KW-1185">Reference proteome</keyword>
<dbReference type="InterPro" id="IPR005467">
    <property type="entry name" value="His_kinase_dom"/>
</dbReference>
<comment type="subcellular location">
    <subcellularLocation>
        <location evidence="2">Cell membrane</location>
        <topology evidence="2">Multi-pass membrane protein</topology>
    </subcellularLocation>
</comment>
<evidence type="ECO:0000256" key="1">
    <source>
        <dbReference type="ARBA" id="ARBA00000085"/>
    </source>
</evidence>
<evidence type="ECO:0000256" key="10">
    <source>
        <dbReference type="ARBA" id="ARBA00022840"/>
    </source>
</evidence>
<feature type="domain" description="Histidine kinase" evidence="16">
    <location>
        <begin position="272"/>
        <end position="504"/>
    </location>
</feature>
<dbReference type="SUPFAM" id="SSF55874">
    <property type="entry name" value="ATPase domain of HSP90 chaperone/DNA topoisomerase II/histidine kinase"/>
    <property type="match status" value="1"/>
</dbReference>
<dbReference type="Pfam" id="PF00512">
    <property type="entry name" value="HisKA"/>
    <property type="match status" value="1"/>
</dbReference>
<evidence type="ECO:0000256" key="4">
    <source>
        <dbReference type="ARBA" id="ARBA00022475"/>
    </source>
</evidence>
<comment type="caution">
    <text evidence="18">The sequence shown here is derived from an EMBL/GenBank/DDBJ whole genome shotgun (WGS) entry which is preliminary data.</text>
</comment>
<keyword evidence="4" id="KW-1003">Cell membrane</keyword>
<keyword evidence="11 15" id="KW-1133">Transmembrane helix</keyword>
<dbReference type="InterPro" id="IPR003660">
    <property type="entry name" value="HAMP_dom"/>
</dbReference>
<feature type="region of interest" description="Disordered" evidence="14">
    <location>
        <begin position="477"/>
        <end position="511"/>
    </location>
</feature>
<dbReference type="RefSeq" id="WP_343813932.1">
    <property type="nucleotide sequence ID" value="NZ_BAAAFA010000001.1"/>
</dbReference>
<feature type="transmembrane region" description="Helical" evidence="15">
    <location>
        <begin position="196"/>
        <end position="214"/>
    </location>
</feature>
<evidence type="ECO:0000313" key="18">
    <source>
        <dbReference type="EMBL" id="GAA0810733.1"/>
    </source>
</evidence>
<comment type="catalytic activity">
    <reaction evidence="1">
        <text>ATP + protein L-histidine = ADP + protein N-phospho-L-histidine.</text>
        <dbReference type="EC" id="2.7.13.3"/>
    </reaction>
</comment>
<gene>
    <name evidence="18" type="primary">qseE</name>
    <name evidence="18" type="ORF">GCM10009111_02180</name>
</gene>
<keyword evidence="9 18" id="KW-0418">Kinase</keyword>
<evidence type="ECO:0000256" key="7">
    <source>
        <dbReference type="ARBA" id="ARBA00022692"/>
    </source>
</evidence>
<keyword evidence="12" id="KW-0902">Two-component regulatory system</keyword>
<dbReference type="PROSITE" id="PS50885">
    <property type="entry name" value="HAMP"/>
    <property type="match status" value="1"/>
</dbReference>
<evidence type="ECO:0000256" key="6">
    <source>
        <dbReference type="ARBA" id="ARBA00022679"/>
    </source>
</evidence>
<dbReference type="SUPFAM" id="SSF158472">
    <property type="entry name" value="HAMP domain-like"/>
    <property type="match status" value="1"/>
</dbReference>
<name>A0ABP3WBK1_9GAMM</name>
<keyword evidence="6" id="KW-0808">Transferase</keyword>
<evidence type="ECO:0000256" key="3">
    <source>
        <dbReference type="ARBA" id="ARBA00012438"/>
    </source>
</evidence>
<reference evidence="19" key="1">
    <citation type="journal article" date="2019" name="Int. J. Syst. Evol. Microbiol.">
        <title>The Global Catalogue of Microorganisms (GCM) 10K type strain sequencing project: providing services to taxonomists for standard genome sequencing and annotation.</title>
        <authorList>
            <consortium name="The Broad Institute Genomics Platform"/>
            <consortium name="The Broad Institute Genome Sequencing Center for Infectious Disease"/>
            <person name="Wu L."/>
            <person name="Ma J."/>
        </authorList>
    </citation>
    <scope>NUCLEOTIDE SEQUENCE [LARGE SCALE GENOMIC DNA]</scope>
    <source>
        <strain evidence="19">JCM 15608</strain>
    </source>
</reference>
<evidence type="ECO:0000256" key="9">
    <source>
        <dbReference type="ARBA" id="ARBA00022777"/>
    </source>
</evidence>